<dbReference type="InterPro" id="IPR012337">
    <property type="entry name" value="RNaseH-like_sf"/>
</dbReference>
<organism evidence="3 4">
    <name type="scientific">Austropuccinia psidii MF-1</name>
    <dbReference type="NCBI Taxonomy" id="1389203"/>
    <lineage>
        <taxon>Eukaryota</taxon>
        <taxon>Fungi</taxon>
        <taxon>Dikarya</taxon>
        <taxon>Basidiomycota</taxon>
        <taxon>Pucciniomycotina</taxon>
        <taxon>Pucciniomycetes</taxon>
        <taxon>Pucciniales</taxon>
        <taxon>Sphaerophragmiaceae</taxon>
        <taxon>Austropuccinia</taxon>
    </lineage>
</organism>
<dbReference type="InterPro" id="IPR036397">
    <property type="entry name" value="RNaseH_sf"/>
</dbReference>
<dbReference type="InterPro" id="IPR001584">
    <property type="entry name" value="Integrase_cat-core"/>
</dbReference>
<dbReference type="GO" id="GO:0005634">
    <property type="term" value="C:nucleus"/>
    <property type="evidence" value="ECO:0007669"/>
    <property type="project" value="UniProtKB-ARBA"/>
</dbReference>
<reference evidence="3" key="1">
    <citation type="submission" date="2021-03" db="EMBL/GenBank/DDBJ databases">
        <title>Draft genome sequence of rust myrtle Austropuccinia psidii MF-1, a brazilian biotype.</title>
        <authorList>
            <person name="Quecine M.C."/>
            <person name="Pachon D.M.R."/>
            <person name="Bonatelli M.L."/>
            <person name="Correr F.H."/>
            <person name="Franceschini L.M."/>
            <person name="Leite T.F."/>
            <person name="Margarido G.R.A."/>
            <person name="Almeida C.A."/>
            <person name="Ferrarezi J.A."/>
            <person name="Labate C.A."/>
        </authorList>
    </citation>
    <scope>NUCLEOTIDE SEQUENCE</scope>
    <source>
        <strain evidence="3">MF-1</strain>
    </source>
</reference>
<accession>A0A9Q3PVX0</accession>
<dbReference type="PROSITE" id="PS50994">
    <property type="entry name" value="INTEGRASE"/>
    <property type="match status" value="1"/>
</dbReference>
<comment type="caution">
    <text evidence="3">The sequence shown here is derived from an EMBL/GenBank/DDBJ whole genome shotgun (WGS) entry which is preliminary data.</text>
</comment>
<evidence type="ECO:0000313" key="3">
    <source>
        <dbReference type="EMBL" id="MBW0575150.1"/>
    </source>
</evidence>
<dbReference type="GO" id="GO:0015074">
    <property type="term" value="P:DNA integration"/>
    <property type="evidence" value="ECO:0007669"/>
    <property type="project" value="InterPro"/>
</dbReference>
<sequence length="331" mass="38356">MTIVHKAGNIHKNDYGLSRWALANTPDNPAYVPLEAEPQIPIEGINITDIATEFFEEVRQSYKQDKNCHMLTSLLDKDCKDKSLVSALDEVWKSPYSEGRFHLFDGIIYHRTKHSCVMTLFSRFLINTILHECHDSIYSGNLSEERTLEKVKNCAWWLSWRKETIEYSHTCDRCQKENRSTGKQFGLMIHIQEPKSPWEVFHMDWVTALPPSGDRSYNSCLVIVDQYNKTPIFLPCEKDDTAMDTALLLWSRVISHTGLFKNIISDRDPKLTSAFWTNLERFFGTKLSLSTAYHPQKDGLEERMIQALEDMIRILCAYGLEFKDSDGFTHD</sequence>
<name>A0A9Q3PVX0_9BASI</name>
<dbReference type="PANTHER" id="PTHR37984:SF5">
    <property type="entry name" value="PROTEIN NYNRIN-LIKE"/>
    <property type="match status" value="1"/>
</dbReference>
<evidence type="ECO:0000256" key="1">
    <source>
        <dbReference type="ARBA" id="ARBA00022884"/>
    </source>
</evidence>
<dbReference type="Pfam" id="PF17921">
    <property type="entry name" value="Integrase_H2C2"/>
    <property type="match status" value="1"/>
</dbReference>
<keyword evidence="1" id="KW-0694">RNA-binding</keyword>
<dbReference type="InterPro" id="IPR050951">
    <property type="entry name" value="Retrovirus_Pol_polyprotein"/>
</dbReference>
<keyword evidence="4" id="KW-1185">Reference proteome</keyword>
<dbReference type="GO" id="GO:0003723">
    <property type="term" value="F:RNA binding"/>
    <property type="evidence" value="ECO:0007669"/>
    <property type="project" value="UniProtKB-KW"/>
</dbReference>
<gene>
    <name evidence="3" type="ORF">O181_114865</name>
</gene>
<protein>
    <recommendedName>
        <fullName evidence="2">Integrase catalytic domain-containing protein</fullName>
    </recommendedName>
</protein>
<dbReference type="Gene3D" id="3.30.420.10">
    <property type="entry name" value="Ribonuclease H-like superfamily/Ribonuclease H"/>
    <property type="match status" value="1"/>
</dbReference>
<dbReference type="Gene3D" id="1.10.340.70">
    <property type="match status" value="1"/>
</dbReference>
<evidence type="ECO:0000259" key="2">
    <source>
        <dbReference type="PROSITE" id="PS50994"/>
    </source>
</evidence>
<proteinExistence type="predicted"/>
<dbReference type="Proteomes" id="UP000765509">
    <property type="component" value="Unassembled WGS sequence"/>
</dbReference>
<dbReference type="InterPro" id="IPR041588">
    <property type="entry name" value="Integrase_H2C2"/>
</dbReference>
<feature type="domain" description="Integrase catalytic" evidence="2">
    <location>
        <begin position="193"/>
        <end position="331"/>
    </location>
</feature>
<dbReference type="SUPFAM" id="SSF53098">
    <property type="entry name" value="Ribonuclease H-like"/>
    <property type="match status" value="1"/>
</dbReference>
<evidence type="ECO:0000313" key="4">
    <source>
        <dbReference type="Proteomes" id="UP000765509"/>
    </source>
</evidence>
<dbReference type="EMBL" id="AVOT02095705">
    <property type="protein sequence ID" value="MBW0575150.1"/>
    <property type="molecule type" value="Genomic_DNA"/>
</dbReference>
<dbReference type="AlphaFoldDB" id="A0A9Q3PVX0"/>
<dbReference type="PANTHER" id="PTHR37984">
    <property type="entry name" value="PROTEIN CBG26694"/>
    <property type="match status" value="1"/>
</dbReference>
<dbReference type="OrthoDB" id="3158924at2759"/>